<dbReference type="Proteomes" id="UP000095658">
    <property type="component" value="Unassembled WGS sequence"/>
</dbReference>
<name>A0A1E7DJW6_9BACI</name>
<dbReference type="EMBL" id="MAMP01000026">
    <property type="protein sequence ID" value="OES43353.1"/>
    <property type="molecule type" value="Genomic_DNA"/>
</dbReference>
<proteinExistence type="predicted"/>
<comment type="caution">
    <text evidence="1">The sequence shown here is derived from an EMBL/GenBank/DDBJ whole genome shotgun (WGS) entry which is preliminary data.</text>
</comment>
<gene>
    <name evidence="1" type="ORF">BA724_13970</name>
</gene>
<dbReference type="AlphaFoldDB" id="A0A1E7DJW6"/>
<reference evidence="1 2" key="1">
    <citation type="submission" date="2016-06" db="EMBL/GenBank/DDBJ databases">
        <title>Domibacillus iocasae genome sequencing.</title>
        <authorList>
            <person name="Verma A."/>
            <person name="Pal Y."/>
            <person name="Ojha A.K."/>
            <person name="Krishnamurthi S."/>
        </authorList>
    </citation>
    <scope>NUCLEOTIDE SEQUENCE [LARGE SCALE GENOMIC DNA]</scope>
    <source>
        <strain evidence="1 2">DSM 29979</strain>
    </source>
</reference>
<evidence type="ECO:0000313" key="2">
    <source>
        <dbReference type="Proteomes" id="UP000095658"/>
    </source>
</evidence>
<evidence type="ECO:0000313" key="1">
    <source>
        <dbReference type="EMBL" id="OES43353.1"/>
    </source>
</evidence>
<accession>A0A1E7DJW6</accession>
<protein>
    <submittedName>
        <fullName evidence="1">Uncharacterized protein</fullName>
    </submittedName>
</protein>
<keyword evidence="2" id="KW-1185">Reference proteome</keyword>
<sequence length="59" mass="6632">MSLSNQKHSFVRRAVRLLCQIPEKLSESERQEVSGWCGSARCIKQIPASSLCATKKQLI</sequence>
<organism evidence="1 2">
    <name type="scientific">Domibacillus iocasae</name>
    <dbReference type="NCBI Taxonomy" id="1714016"/>
    <lineage>
        <taxon>Bacteria</taxon>
        <taxon>Bacillati</taxon>
        <taxon>Bacillota</taxon>
        <taxon>Bacilli</taxon>
        <taxon>Bacillales</taxon>
        <taxon>Bacillaceae</taxon>
        <taxon>Domibacillus</taxon>
    </lineage>
</organism>